<dbReference type="InterPro" id="IPR007696">
    <property type="entry name" value="DNA_mismatch_repair_MutS_core"/>
</dbReference>
<dbReference type="Proteomes" id="UP001623592">
    <property type="component" value="Unassembled WGS sequence"/>
</dbReference>
<dbReference type="PIRSF" id="PIRSF005814">
    <property type="entry name" value="MutS_YshD"/>
    <property type="match status" value="1"/>
</dbReference>
<proteinExistence type="predicted"/>
<keyword evidence="7" id="KW-0378">Hydrolase</keyword>
<keyword evidence="1" id="KW-0540">Nuclease</keyword>
<protein>
    <submittedName>
        <fullName evidence="7">Endonuclease MutS2</fullName>
    </submittedName>
</protein>
<keyword evidence="2" id="KW-0547">Nucleotide-binding</keyword>
<evidence type="ECO:0000256" key="4">
    <source>
        <dbReference type="ARBA" id="ARBA00023125"/>
    </source>
</evidence>
<comment type="caution">
    <text evidence="7">The sequence shown here is derived from an EMBL/GenBank/DDBJ whole genome shotgun (WGS) entry which is preliminary data.</text>
</comment>
<dbReference type="RefSeq" id="WP_406787703.1">
    <property type="nucleotide sequence ID" value="NZ_JBJIAA010000008.1"/>
</dbReference>
<evidence type="ECO:0000256" key="3">
    <source>
        <dbReference type="ARBA" id="ARBA00022840"/>
    </source>
</evidence>
<evidence type="ECO:0000256" key="1">
    <source>
        <dbReference type="ARBA" id="ARBA00022722"/>
    </source>
</evidence>
<dbReference type="PANTHER" id="PTHR48466:SF2">
    <property type="entry name" value="OS10G0509000 PROTEIN"/>
    <property type="match status" value="1"/>
</dbReference>
<evidence type="ECO:0000259" key="6">
    <source>
        <dbReference type="SMART" id="SM00534"/>
    </source>
</evidence>
<gene>
    <name evidence="7" type="ORF">ACJDT4_11490</name>
</gene>
<reference evidence="7 8" key="1">
    <citation type="submission" date="2024-11" db="EMBL/GenBank/DDBJ databases">
        <authorList>
            <person name="Heng Y.C."/>
            <person name="Lim A.C.H."/>
            <person name="Lee J.K.Y."/>
            <person name="Kittelmann S."/>
        </authorList>
    </citation>
    <scope>NUCLEOTIDE SEQUENCE [LARGE SCALE GENOMIC DNA]</scope>
    <source>
        <strain evidence="7 8">WILCCON 0114</strain>
    </source>
</reference>
<feature type="domain" description="DNA mismatch repair protein MutS core" evidence="5">
    <location>
        <begin position="5"/>
        <end position="311"/>
    </location>
</feature>
<dbReference type="SUPFAM" id="SSF48334">
    <property type="entry name" value="DNA repair protein MutS, domain III"/>
    <property type="match status" value="1"/>
</dbReference>
<organism evidence="7 8">
    <name type="scientific">Clostridium neuense</name>
    <dbReference type="NCBI Taxonomy" id="1728934"/>
    <lineage>
        <taxon>Bacteria</taxon>
        <taxon>Bacillati</taxon>
        <taxon>Bacillota</taxon>
        <taxon>Clostridia</taxon>
        <taxon>Eubacteriales</taxon>
        <taxon>Clostridiaceae</taxon>
        <taxon>Clostridium</taxon>
    </lineage>
</organism>
<dbReference type="SMART" id="SM00533">
    <property type="entry name" value="MUTSd"/>
    <property type="match status" value="1"/>
</dbReference>
<dbReference type="SMART" id="SM00534">
    <property type="entry name" value="MUTSac"/>
    <property type="match status" value="1"/>
</dbReference>
<dbReference type="EMBL" id="JBJIAA010000008">
    <property type="protein sequence ID" value="MFL0251047.1"/>
    <property type="molecule type" value="Genomic_DNA"/>
</dbReference>
<dbReference type="SUPFAM" id="SSF52540">
    <property type="entry name" value="P-loop containing nucleoside triphosphate hydrolases"/>
    <property type="match status" value="1"/>
</dbReference>
<keyword evidence="8" id="KW-1185">Reference proteome</keyword>
<sequence length="646" mass="73272">MNNKSKEILEFYKIKDELKSFALSNIAKERIEKLEPKIQEGTIKLALMETTEARKIVDISSSIPLNSLKDMDKIVAKLEKGAILTPEELEASASLLHDTAKVKKFMKDKEYAAPTISRYAYSICELAGVREEIERCIVHGAVDDKASNKLQKIRKKIYILEDRIKSKLDSILRSDKYKSYIQEAVVSQRDGRYAIPVKSQYKHYMDGEIHDKSQSGSTVFIEPAEVKKLQNELNENKIEEEKEVYRTLSELTAAVYDNIKEFKINLEVMSNYDFIFAKGKYSKAISGRSVELNTRNYINLKKGKHPLLGDKAVPLDFTIGENYRGLVITGPNTGGKTVTLKTVGLLTMMAQAGLHVPAAEGSEMAIFQDIFVDIGDGQSIEQDLSTFSSHINNIISILDSAGRNDLVIVDELGQGTDPGEGMGIAVAVLEELYIKGATICATTHYSEIKEFAEKHEGFVNGSMGFDINTLKPLYKLSIGKAGESNAFLIALRLGMDKKIIERAHFVTYKEEKSYADVKPYEQVKNVEEKEAHKKQVREFKASIKKEEEKKLAKKEPDFKVGDCVYISFMKRTGIICEEQNSRGEYGVMVMKRKIKINRKRLSLYIDKKELYPENYDFDIIFKSKEYRKKDKLMSKHHVEGTVLKEE</sequence>
<dbReference type="InterPro" id="IPR027417">
    <property type="entry name" value="P-loop_NTPase"/>
</dbReference>
<dbReference type="GO" id="GO:0004519">
    <property type="term" value="F:endonuclease activity"/>
    <property type="evidence" value="ECO:0007669"/>
    <property type="project" value="UniProtKB-KW"/>
</dbReference>
<dbReference type="InterPro" id="IPR036187">
    <property type="entry name" value="DNA_mismatch_repair_MutS_sf"/>
</dbReference>
<dbReference type="NCBIfam" id="TIGR01069">
    <property type="entry name" value="mutS2"/>
    <property type="match status" value="1"/>
</dbReference>
<keyword evidence="3" id="KW-0067">ATP-binding</keyword>
<dbReference type="Pfam" id="PF00488">
    <property type="entry name" value="MutS_V"/>
    <property type="match status" value="1"/>
</dbReference>
<accession>A0ABW8TGZ1</accession>
<keyword evidence="7" id="KW-0255">Endonuclease</keyword>
<dbReference type="InterPro" id="IPR000432">
    <property type="entry name" value="DNA_mismatch_repair_MutS_C"/>
</dbReference>
<evidence type="ECO:0000256" key="2">
    <source>
        <dbReference type="ARBA" id="ARBA00022741"/>
    </source>
</evidence>
<feature type="domain" description="DNA mismatch repair proteins mutS family" evidence="6">
    <location>
        <begin position="323"/>
        <end position="509"/>
    </location>
</feature>
<keyword evidence="4" id="KW-0238">DNA-binding</keyword>
<evidence type="ECO:0000313" key="7">
    <source>
        <dbReference type="EMBL" id="MFL0251047.1"/>
    </source>
</evidence>
<evidence type="ECO:0000313" key="8">
    <source>
        <dbReference type="Proteomes" id="UP001623592"/>
    </source>
</evidence>
<dbReference type="PANTHER" id="PTHR48466">
    <property type="entry name" value="OS10G0509000 PROTEIN-RELATED"/>
    <property type="match status" value="1"/>
</dbReference>
<evidence type="ECO:0000259" key="5">
    <source>
        <dbReference type="SMART" id="SM00533"/>
    </source>
</evidence>
<name>A0ABW8TGZ1_9CLOT</name>
<dbReference type="InterPro" id="IPR045076">
    <property type="entry name" value="MutS"/>
</dbReference>
<dbReference type="Gene3D" id="3.40.50.300">
    <property type="entry name" value="P-loop containing nucleotide triphosphate hydrolases"/>
    <property type="match status" value="1"/>
</dbReference>
<dbReference type="InterPro" id="IPR005747">
    <property type="entry name" value="MutS2"/>
</dbReference>